<evidence type="ECO:0000313" key="2">
    <source>
        <dbReference type="Proteomes" id="UP000471648"/>
    </source>
</evidence>
<dbReference type="InterPro" id="IPR045851">
    <property type="entry name" value="AMP-bd_C_sf"/>
</dbReference>
<dbReference type="AlphaFoldDB" id="A0A6N9V8F6"/>
<feature type="non-terminal residue" evidence="1">
    <location>
        <position position="84"/>
    </location>
</feature>
<reference evidence="1 2" key="1">
    <citation type="submission" date="2020-01" db="EMBL/GenBank/DDBJ databases">
        <title>Insect and environment-associated Actinomycetes.</title>
        <authorList>
            <person name="Currrie C."/>
            <person name="Chevrette M."/>
            <person name="Carlson C."/>
            <person name="Stubbendieck R."/>
            <person name="Wendt-Pienkowski E."/>
        </authorList>
    </citation>
    <scope>NUCLEOTIDE SEQUENCE [LARGE SCALE GENOMIC DNA]</scope>
    <source>
        <strain evidence="1 2">SID14438</strain>
    </source>
</reference>
<keyword evidence="1" id="KW-0436">Ligase</keyword>
<feature type="non-terminal residue" evidence="1">
    <location>
        <position position="1"/>
    </location>
</feature>
<dbReference type="Gene3D" id="3.30.300.30">
    <property type="match status" value="1"/>
</dbReference>
<dbReference type="PANTHER" id="PTHR43201">
    <property type="entry name" value="ACYL-COA SYNTHETASE"/>
    <property type="match status" value="1"/>
</dbReference>
<dbReference type="SUPFAM" id="SSF56801">
    <property type="entry name" value="Acetyl-CoA synthetase-like"/>
    <property type="match status" value="1"/>
</dbReference>
<gene>
    <name evidence="1" type="ORF">G3I39_04865</name>
</gene>
<dbReference type="GO" id="GO:0031956">
    <property type="term" value="F:medium-chain fatty acid-CoA ligase activity"/>
    <property type="evidence" value="ECO:0007669"/>
    <property type="project" value="TreeGrafter"/>
</dbReference>
<protein>
    <submittedName>
        <fullName evidence="1">Long-chain fatty acid--CoA ligase</fullName>
    </submittedName>
</protein>
<dbReference type="Proteomes" id="UP000471648">
    <property type="component" value="Unassembled WGS sequence"/>
</dbReference>
<dbReference type="EMBL" id="JAAGME010000223">
    <property type="protein sequence ID" value="NEB66391.1"/>
    <property type="molecule type" value="Genomic_DNA"/>
</dbReference>
<name>A0A6N9V8F6_STRMI</name>
<accession>A0A6N9V8F6</accession>
<evidence type="ECO:0000313" key="1">
    <source>
        <dbReference type="EMBL" id="NEB66391.1"/>
    </source>
</evidence>
<dbReference type="PANTHER" id="PTHR43201:SF32">
    <property type="entry name" value="2-SUCCINYLBENZOATE--COA LIGASE, CHLOROPLASTIC_PEROXISOMAL"/>
    <property type="match status" value="1"/>
</dbReference>
<organism evidence="1 2">
    <name type="scientific">Streptomyces microflavus</name>
    <name type="common">Streptomyces lipmanii</name>
    <dbReference type="NCBI Taxonomy" id="1919"/>
    <lineage>
        <taxon>Bacteria</taxon>
        <taxon>Bacillati</taxon>
        <taxon>Actinomycetota</taxon>
        <taxon>Actinomycetes</taxon>
        <taxon>Kitasatosporales</taxon>
        <taxon>Streptomycetaceae</taxon>
        <taxon>Streptomyces</taxon>
    </lineage>
</organism>
<sequence length="84" mass="9512">EGEVWVRSMYNMLGYWNDPEATADTIGTDRWLRTGDLGCLREGRLFLVSRRSDLIIRGGENVYPAEIETVLAEHPDVNECLVIG</sequence>
<proteinExistence type="predicted"/>
<comment type="caution">
    <text evidence="1">The sequence shown here is derived from an EMBL/GenBank/DDBJ whole genome shotgun (WGS) entry which is preliminary data.</text>
</comment>
<dbReference type="Gene3D" id="2.30.38.10">
    <property type="entry name" value="Luciferase, Domain 3"/>
    <property type="match status" value="1"/>
</dbReference>
<dbReference type="GO" id="GO:0006631">
    <property type="term" value="P:fatty acid metabolic process"/>
    <property type="evidence" value="ECO:0007669"/>
    <property type="project" value="TreeGrafter"/>
</dbReference>